<reference evidence="2 3" key="1">
    <citation type="submission" date="2024-04" db="EMBL/GenBank/DDBJ databases">
        <title>Tritrichomonas musculus Genome.</title>
        <authorList>
            <person name="Alves-Ferreira E."/>
            <person name="Grigg M."/>
            <person name="Lorenzi H."/>
            <person name="Galac M."/>
        </authorList>
    </citation>
    <scope>NUCLEOTIDE SEQUENCE [LARGE SCALE GENOMIC DNA]</scope>
    <source>
        <strain evidence="2 3">EAF2021</strain>
    </source>
</reference>
<feature type="compositionally biased region" description="Polar residues" evidence="1">
    <location>
        <begin position="158"/>
        <end position="168"/>
    </location>
</feature>
<gene>
    <name evidence="2" type="ORF">M9Y10_038960</name>
</gene>
<comment type="caution">
    <text evidence="2">The sequence shown here is derived from an EMBL/GenBank/DDBJ whole genome shotgun (WGS) entry which is preliminary data.</text>
</comment>
<sequence>MTSQAKILSEDYSESSGSNQKSQKSPKNILNSDSESSERDYVQNQRKPPSNKPSKQQNESFNLSNISDKSEEEEFDNLDSKQTKKSSILEQLETGDDDDIENLLESSVVAENVSKKMQISMQDSDEYDETDLNNQVNTDHQIPAQISSDYSDSEKDQMSTSKGKTSQAFPEEEEEQIDYKEAHNIFDKLNKLYKNGDEPVWDSLAKEPSFDFSSYVAEKMSELKKKNTGKILLDDIRNSK</sequence>
<protein>
    <recommendedName>
        <fullName evidence="4">Ribosome assembly protein 3</fullName>
    </recommendedName>
</protein>
<name>A0ABR2KAY1_9EUKA</name>
<evidence type="ECO:0000313" key="2">
    <source>
        <dbReference type="EMBL" id="KAK8887901.1"/>
    </source>
</evidence>
<feature type="compositionally biased region" description="Polar residues" evidence="1">
    <location>
        <begin position="14"/>
        <end position="34"/>
    </location>
</feature>
<keyword evidence="3" id="KW-1185">Reference proteome</keyword>
<feature type="compositionally biased region" description="Acidic residues" evidence="1">
    <location>
        <begin position="93"/>
        <end position="102"/>
    </location>
</feature>
<evidence type="ECO:0008006" key="4">
    <source>
        <dbReference type="Google" id="ProtNLM"/>
    </source>
</evidence>
<accession>A0ABR2KAY1</accession>
<evidence type="ECO:0000313" key="3">
    <source>
        <dbReference type="Proteomes" id="UP001470230"/>
    </source>
</evidence>
<dbReference type="Proteomes" id="UP001470230">
    <property type="component" value="Unassembled WGS sequence"/>
</dbReference>
<feature type="region of interest" description="Disordered" evidence="1">
    <location>
        <begin position="1"/>
        <end position="177"/>
    </location>
</feature>
<feature type="compositionally biased region" description="Polar residues" evidence="1">
    <location>
        <begin position="132"/>
        <end position="150"/>
    </location>
</feature>
<evidence type="ECO:0000256" key="1">
    <source>
        <dbReference type="SAM" id="MobiDB-lite"/>
    </source>
</evidence>
<dbReference type="EMBL" id="JAPFFF010000006">
    <property type="protein sequence ID" value="KAK8887901.1"/>
    <property type="molecule type" value="Genomic_DNA"/>
</dbReference>
<proteinExistence type="predicted"/>
<feature type="compositionally biased region" description="Polar residues" evidence="1">
    <location>
        <begin position="42"/>
        <end position="67"/>
    </location>
</feature>
<organism evidence="2 3">
    <name type="scientific">Tritrichomonas musculus</name>
    <dbReference type="NCBI Taxonomy" id="1915356"/>
    <lineage>
        <taxon>Eukaryota</taxon>
        <taxon>Metamonada</taxon>
        <taxon>Parabasalia</taxon>
        <taxon>Tritrichomonadida</taxon>
        <taxon>Tritrichomonadidae</taxon>
        <taxon>Tritrichomonas</taxon>
    </lineage>
</organism>